<accession>A0AAV7VPD0</accession>
<sequence>MRVLSDQALLSAQSLKLPVRLGACNMRSHEGQLLRWCIRRPRPPRWCPSVPARRAQPLRPPGRSAPRRVCFLVSVRAPSEPLRQSGQVSGVSGYY</sequence>
<keyword evidence="2" id="KW-1185">Reference proteome</keyword>
<dbReference type="EMBL" id="JANPWB010000003">
    <property type="protein sequence ID" value="KAJ1202731.1"/>
    <property type="molecule type" value="Genomic_DNA"/>
</dbReference>
<dbReference type="Proteomes" id="UP001066276">
    <property type="component" value="Chromosome 2_1"/>
</dbReference>
<reference evidence="1" key="1">
    <citation type="journal article" date="2022" name="bioRxiv">
        <title>Sequencing and chromosome-scale assembly of the giantPleurodeles waltlgenome.</title>
        <authorList>
            <person name="Brown T."/>
            <person name="Elewa A."/>
            <person name="Iarovenko S."/>
            <person name="Subramanian E."/>
            <person name="Araus A.J."/>
            <person name="Petzold A."/>
            <person name="Susuki M."/>
            <person name="Suzuki K.-i.T."/>
            <person name="Hayashi T."/>
            <person name="Toyoda A."/>
            <person name="Oliveira C."/>
            <person name="Osipova E."/>
            <person name="Leigh N.D."/>
            <person name="Simon A."/>
            <person name="Yun M.H."/>
        </authorList>
    </citation>
    <scope>NUCLEOTIDE SEQUENCE</scope>
    <source>
        <strain evidence="1">20211129_DDA</strain>
        <tissue evidence="1">Liver</tissue>
    </source>
</reference>
<evidence type="ECO:0000313" key="2">
    <source>
        <dbReference type="Proteomes" id="UP001066276"/>
    </source>
</evidence>
<gene>
    <name evidence="1" type="ORF">NDU88_006528</name>
</gene>
<evidence type="ECO:0000313" key="1">
    <source>
        <dbReference type="EMBL" id="KAJ1202731.1"/>
    </source>
</evidence>
<protein>
    <submittedName>
        <fullName evidence="1">Uncharacterized protein</fullName>
    </submittedName>
</protein>
<dbReference type="AlphaFoldDB" id="A0AAV7VPD0"/>
<name>A0AAV7VPD0_PLEWA</name>
<organism evidence="1 2">
    <name type="scientific">Pleurodeles waltl</name>
    <name type="common">Iberian ribbed newt</name>
    <dbReference type="NCBI Taxonomy" id="8319"/>
    <lineage>
        <taxon>Eukaryota</taxon>
        <taxon>Metazoa</taxon>
        <taxon>Chordata</taxon>
        <taxon>Craniata</taxon>
        <taxon>Vertebrata</taxon>
        <taxon>Euteleostomi</taxon>
        <taxon>Amphibia</taxon>
        <taxon>Batrachia</taxon>
        <taxon>Caudata</taxon>
        <taxon>Salamandroidea</taxon>
        <taxon>Salamandridae</taxon>
        <taxon>Pleurodelinae</taxon>
        <taxon>Pleurodeles</taxon>
    </lineage>
</organism>
<comment type="caution">
    <text evidence="1">The sequence shown here is derived from an EMBL/GenBank/DDBJ whole genome shotgun (WGS) entry which is preliminary data.</text>
</comment>
<proteinExistence type="predicted"/>